<keyword evidence="9" id="KW-0175">Coiled coil</keyword>
<dbReference type="GO" id="GO:0005975">
    <property type="term" value="P:carbohydrate metabolic process"/>
    <property type="evidence" value="ECO:0007669"/>
    <property type="project" value="InterPro"/>
</dbReference>
<reference evidence="12" key="1">
    <citation type="submission" date="2018-10" db="EMBL/GenBank/DDBJ databases">
        <title>Population genomic analysis revealed the cold adaptation of white poplar.</title>
        <authorList>
            <person name="Liu Y.-J."/>
        </authorList>
    </citation>
    <scope>NUCLEOTIDE SEQUENCE [LARGE SCALE GENOMIC DNA]</scope>
    <source>
        <strain evidence="12">PAL-ZL1</strain>
    </source>
</reference>
<proteinExistence type="inferred from homology"/>
<feature type="domain" description="Glycerol-3-phosphate dehydrogenase NAD-dependent N-terminal" evidence="10">
    <location>
        <begin position="148"/>
        <end position="248"/>
    </location>
</feature>
<evidence type="ECO:0000256" key="1">
    <source>
        <dbReference type="ARBA" id="ARBA00004514"/>
    </source>
</evidence>
<dbReference type="GO" id="GO:0046168">
    <property type="term" value="P:glycerol-3-phosphate catabolic process"/>
    <property type="evidence" value="ECO:0007669"/>
    <property type="project" value="UniProtKB-UniRule"/>
</dbReference>
<evidence type="ECO:0000259" key="10">
    <source>
        <dbReference type="Pfam" id="PF01210"/>
    </source>
</evidence>
<gene>
    <name evidence="12" type="ORF">D5086_0000102250</name>
</gene>
<protein>
    <recommendedName>
        <fullName evidence="8">Glycerol-3-phosphate dehydrogenase [NAD(+)]</fullName>
        <ecNumber evidence="8">1.1.1.8</ecNumber>
    </recommendedName>
</protein>
<dbReference type="InterPro" id="IPR008927">
    <property type="entry name" value="6-PGluconate_DH-like_C_sf"/>
</dbReference>
<evidence type="ECO:0000256" key="5">
    <source>
        <dbReference type="ARBA" id="ARBA00023027"/>
    </source>
</evidence>
<comment type="similarity">
    <text evidence="2 7">Belongs to the NAD-dependent glycerol-3-phosphate dehydrogenase family.</text>
</comment>
<dbReference type="FunFam" id="3.40.50.720:FF:000109">
    <property type="entry name" value="Glycerol-3-phosphate dehydrogenase [NAD(+)]"/>
    <property type="match status" value="1"/>
</dbReference>
<evidence type="ECO:0000256" key="2">
    <source>
        <dbReference type="ARBA" id="ARBA00011009"/>
    </source>
</evidence>
<dbReference type="SUPFAM" id="SSF51735">
    <property type="entry name" value="NAD(P)-binding Rossmann-fold domains"/>
    <property type="match status" value="1"/>
</dbReference>
<dbReference type="Pfam" id="PF01210">
    <property type="entry name" value="NAD_Gly3P_dh_N"/>
    <property type="match status" value="1"/>
</dbReference>
<feature type="domain" description="Glycerol-3-phosphate dehydrogenase NAD-dependent C-terminal" evidence="11">
    <location>
        <begin position="276"/>
        <end position="394"/>
    </location>
</feature>
<name>A0A4V6A9X9_POPAL</name>
<evidence type="ECO:0000256" key="7">
    <source>
        <dbReference type="RuleBase" id="RU000437"/>
    </source>
</evidence>
<comment type="subcellular location">
    <subcellularLocation>
        <location evidence="1">Cytoplasm</location>
        <location evidence="1">Cytosol</location>
    </subcellularLocation>
</comment>
<keyword evidence="5 7" id="KW-0520">NAD</keyword>
<comment type="caution">
    <text evidence="12">The sequence shown here is derived from an EMBL/GenBank/DDBJ whole genome shotgun (WGS) entry which is preliminary data.</text>
</comment>
<evidence type="ECO:0000313" key="12">
    <source>
        <dbReference type="EMBL" id="TKS08926.1"/>
    </source>
</evidence>
<feature type="coiled-coil region" evidence="9">
    <location>
        <begin position="15"/>
        <end position="42"/>
    </location>
</feature>
<dbReference type="InterPro" id="IPR006168">
    <property type="entry name" value="G3P_DH_NAD-dep"/>
</dbReference>
<dbReference type="PANTHER" id="PTHR11728:SF33">
    <property type="entry name" value="GLYCEROL-3-PHOSPHATE DEHYDROGENASE [NAD(+)]"/>
    <property type="match status" value="1"/>
</dbReference>
<dbReference type="InterPro" id="IPR013328">
    <property type="entry name" value="6PGD_dom2"/>
</dbReference>
<dbReference type="Pfam" id="PF07479">
    <property type="entry name" value="NAD_Gly3P_dh_C"/>
    <property type="match status" value="1"/>
</dbReference>
<evidence type="ECO:0000259" key="11">
    <source>
        <dbReference type="Pfam" id="PF07479"/>
    </source>
</evidence>
<dbReference type="InterPro" id="IPR036291">
    <property type="entry name" value="NAD(P)-bd_dom_sf"/>
</dbReference>
<evidence type="ECO:0000256" key="8">
    <source>
        <dbReference type="RuleBase" id="RU361243"/>
    </source>
</evidence>
<evidence type="ECO:0000256" key="3">
    <source>
        <dbReference type="ARBA" id="ARBA00022490"/>
    </source>
</evidence>
<dbReference type="GO" id="GO:0005829">
    <property type="term" value="C:cytosol"/>
    <property type="evidence" value="ECO:0007669"/>
    <property type="project" value="UniProtKB-SubCell"/>
</dbReference>
<dbReference type="STRING" id="43335.A0A4V6A9X9"/>
<comment type="catalytic activity">
    <reaction evidence="6 8">
        <text>sn-glycerol 3-phosphate + NAD(+) = dihydroxyacetone phosphate + NADH + H(+)</text>
        <dbReference type="Rhea" id="RHEA:11092"/>
        <dbReference type="ChEBI" id="CHEBI:15378"/>
        <dbReference type="ChEBI" id="CHEBI:57540"/>
        <dbReference type="ChEBI" id="CHEBI:57597"/>
        <dbReference type="ChEBI" id="CHEBI:57642"/>
        <dbReference type="ChEBI" id="CHEBI:57945"/>
        <dbReference type="EC" id="1.1.1.8"/>
    </reaction>
</comment>
<sequence>MVENTEEMNHTVYSNGSIQNQNGVLEEKLDELRALIGKAEGDPLRIVGIGAGAWGSVFTALLQDSYGHLRDKVLIRIWRRPGRSVDRSTAEHLFEVINSREDVLRRLIRRCAYLKYVEARLGDRILHADELLKDGFCVNMIDTPLCPLKVVTNLQEAVWDADIVINGLPSTETHGVFEEISRYWKERITVPIIISLAKGVEAELEPEPRIITPTQMINRATGVPMENILYLGGPNIASEIYNKEYANARICGAEKWRKPLANFLRQPNFIVWDNGDLITHEVMGGLKNVYAIGAGMVAALTNESATSKSVYFAHCTSEMIFITHMLAEKPEKLAGPLLADTYVTLLKGRNAWYGQKLAKGELSLEMGDSIKGKGMIQGVSAVKAFYELLSQSALSVLHPEENTPVAPVELCPILKMLYGILITREFTVPAILQALRDETMNDPRDRIEIAQTRVYYRPSLLGQNP</sequence>
<dbReference type="Gene3D" id="3.40.50.720">
    <property type="entry name" value="NAD(P)-binding Rossmann-like Domain"/>
    <property type="match status" value="1"/>
</dbReference>
<evidence type="ECO:0000256" key="9">
    <source>
        <dbReference type="SAM" id="Coils"/>
    </source>
</evidence>
<keyword evidence="3" id="KW-0963">Cytoplasm</keyword>
<dbReference type="Gene3D" id="1.10.1040.10">
    <property type="entry name" value="N-(1-d-carboxylethyl)-l-norvaline Dehydrogenase, domain 2"/>
    <property type="match status" value="1"/>
</dbReference>
<evidence type="ECO:0000256" key="4">
    <source>
        <dbReference type="ARBA" id="ARBA00023002"/>
    </source>
</evidence>
<dbReference type="AlphaFoldDB" id="A0A4V6A9X9"/>
<dbReference type="GO" id="GO:0051287">
    <property type="term" value="F:NAD binding"/>
    <property type="evidence" value="ECO:0007669"/>
    <property type="project" value="UniProtKB-UniRule"/>
</dbReference>
<dbReference type="FunFam" id="3.40.50.720:FF:000229">
    <property type="entry name" value="Glycerol-3-phosphate dehydrogenase [NAD(+)]"/>
    <property type="match status" value="1"/>
</dbReference>
<evidence type="ECO:0000256" key="6">
    <source>
        <dbReference type="ARBA" id="ARBA00048683"/>
    </source>
</evidence>
<keyword evidence="4 7" id="KW-0560">Oxidoreductase</keyword>
<dbReference type="GO" id="GO:0141152">
    <property type="term" value="F:glycerol-3-phosphate dehydrogenase (NAD+) activity"/>
    <property type="evidence" value="ECO:0007669"/>
    <property type="project" value="UniProtKB-UniRule"/>
</dbReference>
<dbReference type="EC" id="1.1.1.8" evidence="8"/>
<dbReference type="InterPro" id="IPR006109">
    <property type="entry name" value="G3P_DH_NAD-dep_C"/>
</dbReference>
<dbReference type="EMBL" id="RCHU01000292">
    <property type="protein sequence ID" value="TKS08926.1"/>
    <property type="molecule type" value="Genomic_DNA"/>
</dbReference>
<dbReference type="InterPro" id="IPR011128">
    <property type="entry name" value="G3P_DH_NAD-dep_N"/>
</dbReference>
<dbReference type="FunFam" id="1.10.1040.10:FF:000012">
    <property type="entry name" value="Glycerol-3-phosphate dehydrogenase [NAD(+)]"/>
    <property type="match status" value="1"/>
</dbReference>
<dbReference type="SUPFAM" id="SSF48179">
    <property type="entry name" value="6-phosphogluconate dehydrogenase C-terminal domain-like"/>
    <property type="match status" value="1"/>
</dbReference>
<accession>A0A4V6A9X9</accession>
<dbReference type="PANTHER" id="PTHR11728">
    <property type="entry name" value="GLYCEROL-3-PHOSPHATE DEHYDROGENASE"/>
    <property type="match status" value="1"/>
</dbReference>
<dbReference type="PRINTS" id="PR00077">
    <property type="entry name" value="GPDHDRGNASE"/>
</dbReference>
<organism evidence="12">
    <name type="scientific">Populus alba</name>
    <name type="common">White poplar</name>
    <dbReference type="NCBI Taxonomy" id="43335"/>
    <lineage>
        <taxon>Eukaryota</taxon>
        <taxon>Viridiplantae</taxon>
        <taxon>Streptophyta</taxon>
        <taxon>Embryophyta</taxon>
        <taxon>Tracheophyta</taxon>
        <taxon>Spermatophyta</taxon>
        <taxon>Magnoliopsida</taxon>
        <taxon>eudicotyledons</taxon>
        <taxon>Gunneridae</taxon>
        <taxon>Pentapetalae</taxon>
        <taxon>rosids</taxon>
        <taxon>fabids</taxon>
        <taxon>Malpighiales</taxon>
        <taxon>Salicaceae</taxon>
        <taxon>Saliceae</taxon>
        <taxon>Populus</taxon>
    </lineage>
</organism>